<protein>
    <submittedName>
        <fullName evidence="2">DNA-binding protein</fullName>
    </submittedName>
</protein>
<organism evidence="2 3">
    <name type="scientific">Litorilituus sediminis</name>
    <dbReference type="NCBI Taxonomy" id="718192"/>
    <lineage>
        <taxon>Bacteria</taxon>
        <taxon>Pseudomonadati</taxon>
        <taxon>Pseudomonadota</taxon>
        <taxon>Gammaproteobacteria</taxon>
        <taxon>Alteromonadales</taxon>
        <taxon>Colwelliaceae</taxon>
        <taxon>Litorilituus</taxon>
    </lineage>
</organism>
<sequence length="62" mass="7230">MNEQFLKPQEVANWIGVTEKTLAVWRSVGRYNLKFVKVGGRVLYPQSEVLKFLESRLMSQTE</sequence>
<dbReference type="Pfam" id="PF12728">
    <property type="entry name" value="HTH_17"/>
    <property type="match status" value="1"/>
</dbReference>
<dbReference type="GO" id="GO:0003677">
    <property type="term" value="F:DNA binding"/>
    <property type="evidence" value="ECO:0007669"/>
    <property type="project" value="UniProtKB-KW"/>
</dbReference>
<accession>A0A4P6P846</accession>
<dbReference type="EMBL" id="CP034759">
    <property type="protein sequence ID" value="QBG37831.1"/>
    <property type="molecule type" value="Genomic_DNA"/>
</dbReference>
<dbReference type="SUPFAM" id="SSF46955">
    <property type="entry name" value="Putative DNA-binding domain"/>
    <property type="match status" value="1"/>
</dbReference>
<dbReference type="KEGG" id="lsd:EMK97_13765"/>
<feature type="domain" description="Helix-turn-helix" evidence="1">
    <location>
        <begin position="5"/>
        <end position="56"/>
    </location>
</feature>
<dbReference type="Proteomes" id="UP000290244">
    <property type="component" value="Chromosome"/>
</dbReference>
<dbReference type="InterPro" id="IPR041657">
    <property type="entry name" value="HTH_17"/>
</dbReference>
<evidence type="ECO:0000313" key="3">
    <source>
        <dbReference type="Proteomes" id="UP000290244"/>
    </source>
</evidence>
<evidence type="ECO:0000313" key="2">
    <source>
        <dbReference type="EMBL" id="QBG37831.1"/>
    </source>
</evidence>
<name>A0A4P6P846_9GAMM</name>
<dbReference type="InterPro" id="IPR009061">
    <property type="entry name" value="DNA-bd_dom_put_sf"/>
</dbReference>
<dbReference type="AlphaFoldDB" id="A0A4P6P846"/>
<keyword evidence="3" id="KW-1185">Reference proteome</keyword>
<dbReference type="OrthoDB" id="5609458at2"/>
<keyword evidence="2" id="KW-0238">DNA-binding</keyword>
<evidence type="ECO:0000259" key="1">
    <source>
        <dbReference type="Pfam" id="PF12728"/>
    </source>
</evidence>
<proteinExistence type="predicted"/>
<reference evidence="2 3" key="1">
    <citation type="submission" date="2018-12" db="EMBL/GenBank/DDBJ databases">
        <title>Complete genome of Litorilituus sediminis.</title>
        <authorList>
            <person name="Liu A."/>
            <person name="Rong J."/>
        </authorList>
    </citation>
    <scope>NUCLEOTIDE SEQUENCE [LARGE SCALE GENOMIC DNA]</scope>
    <source>
        <strain evidence="2 3">JCM 17549</strain>
    </source>
</reference>
<gene>
    <name evidence="2" type="ORF">EMK97_13765</name>
</gene>